<organism evidence="2 3">
    <name type="scientific">Paenibacillus odorifer</name>
    <dbReference type="NCBI Taxonomy" id="189426"/>
    <lineage>
        <taxon>Bacteria</taxon>
        <taxon>Bacillati</taxon>
        <taxon>Bacillota</taxon>
        <taxon>Bacilli</taxon>
        <taxon>Bacillales</taxon>
        <taxon>Paenibacillaceae</taxon>
        <taxon>Paenibacillus</taxon>
    </lineage>
</organism>
<dbReference type="PANTHER" id="PTHR18964:SF149">
    <property type="entry name" value="BIFUNCTIONAL UDP-N-ACETYLGLUCOSAMINE 2-EPIMERASE_N-ACETYLMANNOSAMINE KINASE"/>
    <property type="match status" value="1"/>
</dbReference>
<sequence length="303" mass="33321">MGSFVIGVDIGGTNIRVGLVNEQLELVRKASALTRDFQDADEIFKAVKEMTAKVDYEQQASKIGIVLPIPWNDQTQIIRDITNIPCLENVSIETIRAFFPNYEVSFENDVNVITVLESDHGAAKPYKQSIYITVSSGIGCGIILDKKIIQGAHGYAGEIGSMIISDSKRNHSTLYNGTLESLCSGTALEAESKLLYGSDATSGLLFERYHRGDQQAIEVIDRWVEYFSNAIVNLMQIIDPNIIVVGGAVIHHNQWLIDSVIESAKKKVLPHLKENIKIVLTEFGPDAGMIGASYSIYKKTKGA</sequence>
<dbReference type="InterPro" id="IPR000600">
    <property type="entry name" value="ROK"/>
</dbReference>
<dbReference type="EMBL" id="MPTC01000004">
    <property type="protein sequence ID" value="OMD42561.1"/>
    <property type="molecule type" value="Genomic_DNA"/>
</dbReference>
<dbReference type="Gene3D" id="3.30.420.40">
    <property type="match status" value="2"/>
</dbReference>
<dbReference type="GO" id="GO:0016301">
    <property type="term" value="F:kinase activity"/>
    <property type="evidence" value="ECO:0007669"/>
    <property type="project" value="UniProtKB-KW"/>
</dbReference>
<keyword evidence="2" id="KW-0808">Transferase</keyword>
<dbReference type="InterPro" id="IPR043129">
    <property type="entry name" value="ATPase_NBD"/>
</dbReference>
<reference evidence="2 3" key="1">
    <citation type="submission" date="2016-10" db="EMBL/GenBank/DDBJ databases">
        <title>Paenibacillus species isolates.</title>
        <authorList>
            <person name="Beno S.M."/>
        </authorList>
    </citation>
    <scope>NUCLEOTIDE SEQUENCE [LARGE SCALE GENOMIC DNA]</scope>
    <source>
        <strain evidence="2 3">FSL H7-0710</strain>
    </source>
</reference>
<dbReference type="Proteomes" id="UP000187439">
    <property type="component" value="Unassembled WGS sequence"/>
</dbReference>
<gene>
    <name evidence="2" type="ORF">BSK52_07050</name>
</gene>
<evidence type="ECO:0000256" key="1">
    <source>
        <dbReference type="ARBA" id="ARBA00006479"/>
    </source>
</evidence>
<keyword evidence="2" id="KW-0418">Kinase</keyword>
<protein>
    <submittedName>
        <fullName evidence="2">Glucose kinase</fullName>
    </submittedName>
</protein>
<accession>A0A1R0Y5D5</accession>
<name>A0A1R0Y5D5_9BACL</name>
<dbReference type="PANTHER" id="PTHR18964">
    <property type="entry name" value="ROK (REPRESSOR, ORF, KINASE) FAMILY"/>
    <property type="match status" value="1"/>
</dbReference>
<comment type="caution">
    <text evidence="2">The sequence shown here is derived from an EMBL/GenBank/DDBJ whole genome shotgun (WGS) entry which is preliminary data.</text>
</comment>
<evidence type="ECO:0000313" key="2">
    <source>
        <dbReference type="EMBL" id="OMD42561.1"/>
    </source>
</evidence>
<dbReference type="RefSeq" id="WP_042124560.1">
    <property type="nucleotide sequence ID" value="NZ_MPTC01000004.1"/>
</dbReference>
<dbReference type="OrthoDB" id="9810372at2"/>
<evidence type="ECO:0000313" key="3">
    <source>
        <dbReference type="Proteomes" id="UP000187439"/>
    </source>
</evidence>
<dbReference type="SUPFAM" id="SSF53067">
    <property type="entry name" value="Actin-like ATPase domain"/>
    <property type="match status" value="1"/>
</dbReference>
<dbReference type="AlphaFoldDB" id="A0A1R0Y5D5"/>
<dbReference type="Pfam" id="PF00480">
    <property type="entry name" value="ROK"/>
    <property type="match status" value="1"/>
</dbReference>
<proteinExistence type="inferred from homology"/>
<comment type="similarity">
    <text evidence="1">Belongs to the ROK (NagC/XylR) family.</text>
</comment>